<feature type="region of interest" description="Disordered" evidence="1">
    <location>
        <begin position="1"/>
        <end position="52"/>
    </location>
</feature>
<evidence type="ECO:0000313" key="3">
    <source>
        <dbReference type="Proteomes" id="UP001320972"/>
    </source>
</evidence>
<evidence type="ECO:0000256" key="1">
    <source>
        <dbReference type="SAM" id="MobiDB-lite"/>
    </source>
</evidence>
<reference evidence="2 3" key="1">
    <citation type="submission" date="2022-09" db="EMBL/GenBank/DDBJ databases">
        <title>Enrichment on poylsaccharides allowed isolation of novel metabolic and taxonomic groups of Haloarchaea.</title>
        <authorList>
            <person name="Sorokin D.Y."/>
            <person name="Elcheninov A.G."/>
            <person name="Khizhniak T.V."/>
            <person name="Kolganova T.V."/>
            <person name="Kublanov I.V."/>
        </authorList>
    </citation>
    <scope>NUCLEOTIDE SEQUENCE [LARGE SCALE GENOMIC DNA]</scope>
    <source>
        <strain evidence="2 3">AArc-m2/3/4</strain>
    </source>
</reference>
<dbReference type="RefSeq" id="WP_338007576.1">
    <property type="nucleotide sequence ID" value="NZ_JAOPKB010000003.1"/>
</dbReference>
<sequence>MYDDDSRGLESPDRPHASTDGDTRVRPDGGDPSSNDTGTEPTHPNDVDPDAASYRLEVIDQQAKRLLEELATDRADRAGRKRPHEAVRHLREIRAEVEWARRGLCERPREPNPSTAGSTAESDDGGAVDGRDAVDGADDSPKGTDDSVHSTNAPHRNTGDVPMIVRRGPHVTTVLGPDPVAYERSLEAADRDESEDASDLEDGDDSEDPDLEDADRETDADGDRDADGPNDEDDDHDDSGGDRDAE</sequence>
<feature type="region of interest" description="Disordered" evidence="1">
    <location>
        <begin position="100"/>
        <end position="246"/>
    </location>
</feature>
<feature type="compositionally biased region" description="Polar residues" evidence="1">
    <location>
        <begin position="32"/>
        <end position="42"/>
    </location>
</feature>
<feature type="compositionally biased region" description="Basic and acidic residues" evidence="1">
    <location>
        <begin position="217"/>
        <end position="227"/>
    </location>
</feature>
<gene>
    <name evidence="2" type="ORF">OB955_08675</name>
</gene>
<feature type="compositionally biased region" description="Basic and acidic residues" evidence="1">
    <location>
        <begin position="1"/>
        <end position="29"/>
    </location>
</feature>
<dbReference type="EMBL" id="JAOPKB010000003">
    <property type="protein sequence ID" value="MCU4972813.1"/>
    <property type="molecule type" value="Genomic_DNA"/>
</dbReference>
<accession>A0ABT2QD11</accession>
<evidence type="ECO:0000313" key="2">
    <source>
        <dbReference type="EMBL" id="MCU4972813.1"/>
    </source>
</evidence>
<organism evidence="2 3">
    <name type="scientific">Natronoglomus mannanivorans</name>
    <dbReference type="NCBI Taxonomy" id="2979990"/>
    <lineage>
        <taxon>Archaea</taxon>
        <taxon>Methanobacteriati</taxon>
        <taxon>Methanobacteriota</taxon>
        <taxon>Stenosarchaea group</taxon>
        <taxon>Halobacteria</taxon>
        <taxon>Halobacteriales</taxon>
        <taxon>Natrialbaceae</taxon>
        <taxon>Natronoglomus</taxon>
    </lineage>
</organism>
<name>A0ABT2QD11_9EURY</name>
<proteinExistence type="predicted"/>
<comment type="caution">
    <text evidence="2">The sequence shown here is derived from an EMBL/GenBank/DDBJ whole genome shotgun (WGS) entry which is preliminary data.</text>
</comment>
<dbReference type="Proteomes" id="UP001320972">
    <property type="component" value="Unassembled WGS sequence"/>
</dbReference>
<feature type="compositionally biased region" description="Basic and acidic residues" evidence="1">
    <location>
        <begin position="129"/>
        <end position="148"/>
    </location>
</feature>
<feature type="compositionally biased region" description="Basic and acidic residues" evidence="1">
    <location>
        <begin position="100"/>
        <end position="110"/>
    </location>
</feature>
<feature type="compositionally biased region" description="Acidic residues" evidence="1">
    <location>
        <begin position="192"/>
        <end position="216"/>
    </location>
</feature>
<keyword evidence="3" id="KW-1185">Reference proteome</keyword>
<protein>
    <submittedName>
        <fullName evidence="2">Uncharacterized protein</fullName>
    </submittedName>
</protein>
<feature type="compositionally biased region" description="Acidic residues" evidence="1">
    <location>
        <begin position="228"/>
        <end position="237"/>
    </location>
</feature>